<gene>
    <name evidence="1" type="ORF">F8B43_3093</name>
</gene>
<proteinExistence type="predicted"/>
<dbReference type="Proteomes" id="UP000469949">
    <property type="component" value="Unassembled WGS sequence"/>
</dbReference>
<accession>A0A833J5N1</accession>
<comment type="caution">
    <text evidence="1">The sequence shown here is derived from an EMBL/GenBank/DDBJ whole genome shotgun (WGS) entry which is preliminary data.</text>
</comment>
<sequence length="59" mass="6557">MVFNDSPAVLQKMVAFQRSAFRGSASNEDLLDLIKAMMDDLKLDRSMLDDGFLLSPFGS</sequence>
<evidence type="ECO:0000313" key="1">
    <source>
        <dbReference type="EMBL" id="KAB7785060.1"/>
    </source>
</evidence>
<reference evidence="1 2" key="1">
    <citation type="submission" date="2019-10" db="EMBL/GenBank/DDBJ databases">
        <title>Draft Genome Sequence of the Caffeine Degrading Methylotroph Methylorubrum populi PINKEL.</title>
        <authorList>
            <person name="Dawson S.C."/>
            <person name="Zhang X."/>
            <person name="Wright M.E."/>
            <person name="Sharma G."/>
            <person name="Langner J.T."/>
            <person name="Ditty J.L."/>
            <person name="Subuyuj G.A."/>
        </authorList>
    </citation>
    <scope>NUCLEOTIDE SEQUENCE [LARGE SCALE GENOMIC DNA]</scope>
    <source>
        <strain evidence="1 2">Pinkel</strain>
    </source>
</reference>
<dbReference type="AlphaFoldDB" id="A0A833J5N1"/>
<organism evidence="1 2">
    <name type="scientific">Methylorubrum populi</name>
    <dbReference type="NCBI Taxonomy" id="223967"/>
    <lineage>
        <taxon>Bacteria</taxon>
        <taxon>Pseudomonadati</taxon>
        <taxon>Pseudomonadota</taxon>
        <taxon>Alphaproteobacteria</taxon>
        <taxon>Hyphomicrobiales</taxon>
        <taxon>Methylobacteriaceae</taxon>
        <taxon>Methylorubrum</taxon>
    </lineage>
</organism>
<name>A0A833J5N1_9HYPH</name>
<dbReference type="EMBL" id="WEKV01000010">
    <property type="protein sequence ID" value="KAB7785060.1"/>
    <property type="molecule type" value="Genomic_DNA"/>
</dbReference>
<evidence type="ECO:0000313" key="2">
    <source>
        <dbReference type="Proteomes" id="UP000469949"/>
    </source>
</evidence>
<protein>
    <submittedName>
        <fullName evidence="1">Uncharacterized protein</fullName>
    </submittedName>
</protein>